<dbReference type="KEGG" id="fro:AALO17_03610"/>
<name>A0A140DS68_9FIRM</name>
<gene>
    <name evidence="1" type="ORF">AALO17_03610</name>
</gene>
<proteinExistence type="predicted"/>
<sequence length="73" mass="7886">MAGCTHRKETKQGIGRAGEFFHNRAASFLVRCWPGGNPLPEGECVDVVVEVITGFSVSKCFRQFPGSVSSQLA</sequence>
<evidence type="ECO:0000313" key="1">
    <source>
        <dbReference type="EMBL" id="AMK53495.1"/>
    </source>
</evidence>
<organism evidence="1 2">
    <name type="scientific">Faecalibaculum rodentium</name>
    <dbReference type="NCBI Taxonomy" id="1702221"/>
    <lineage>
        <taxon>Bacteria</taxon>
        <taxon>Bacillati</taxon>
        <taxon>Bacillota</taxon>
        <taxon>Erysipelotrichia</taxon>
        <taxon>Erysipelotrichales</taxon>
        <taxon>Erysipelotrichaceae</taxon>
        <taxon>Faecalibaculum</taxon>
    </lineage>
</organism>
<protein>
    <submittedName>
        <fullName evidence="1">Uncharacterized protein</fullName>
    </submittedName>
</protein>
<evidence type="ECO:0000313" key="2">
    <source>
        <dbReference type="Proteomes" id="UP000069771"/>
    </source>
</evidence>
<keyword evidence="2" id="KW-1185">Reference proteome</keyword>
<reference evidence="1 2" key="1">
    <citation type="journal article" date="2016" name="Gut Pathog.">
        <title>Whole genome sequencing of "Faecalibaculum rodentium" ALO17, isolated from C57BL/6J laboratory mouse feces.</title>
        <authorList>
            <person name="Lim S."/>
            <person name="Chang D.H."/>
            <person name="Ahn S."/>
            <person name="Kim B.C."/>
        </authorList>
    </citation>
    <scope>NUCLEOTIDE SEQUENCE [LARGE SCALE GENOMIC DNA]</scope>
    <source>
        <strain evidence="1 2">Alo17</strain>
    </source>
</reference>
<dbReference type="EMBL" id="CP011391">
    <property type="protein sequence ID" value="AMK53495.1"/>
    <property type="molecule type" value="Genomic_DNA"/>
</dbReference>
<dbReference type="Proteomes" id="UP000069771">
    <property type="component" value="Chromosome"/>
</dbReference>
<dbReference type="AlphaFoldDB" id="A0A140DS68"/>
<accession>A0A140DS68</accession>
<dbReference type="STRING" id="1702221.AALO17_03610"/>